<dbReference type="SMART" id="SM00270">
    <property type="entry name" value="ChtBD1"/>
    <property type="match status" value="7"/>
</dbReference>
<evidence type="ECO:0000256" key="5">
    <source>
        <dbReference type="ARBA" id="ARBA00023277"/>
    </source>
</evidence>
<evidence type="ECO:0000259" key="10">
    <source>
        <dbReference type="PROSITE" id="PS50941"/>
    </source>
</evidence>
<feature type="disulfide bond" evidence="7">
    <location>
        <begin position="174"/>
        <end position="186"/>
    </location>
</feature>
<dbReference type="InterPro" id="IPR001002">
    <property type="entry name" value="Chitin-bd_1"/>
</dbReference>
<dbReference type="PANTHER" id="PTHR46471:SF2">
    <property type="entry name" value="CHITIN DEACETYLASE-RELATED"/>
    <property type="match status" value="1"/>
</dbReference>
<feature type="disulfide bond" evidence="7">
    <location>
        <begin position="62"/>
        <end position="74"/>
    </location>
</feature>
<feature type="disulfide bond" evidence="7">
    <location>
        <begin position="333"/>
        <end position="347"/>
    </location>
</feature>
<feature type="disulfide bond" evidence="7">
    <location>
        <begin position="126"/>
        <end position="140"/>
    </location>
</feature>
<keyword evidence="7" id="KW-1015">Disulfide bond</keyword>
<evidence type="ECO:0000256" key="8">
    <source>
        <dbReference type="SAM" id="MobiDB-lite"/>
    </source>
</evidence>
<comment type="cofactor">
    <cofactor evidence="1">
        <name>Co(2+)</name>
        <dbReference type="ChEBI" id="CHEBI:48828"/>
    </cofactor>
</comment>
<dbReference type="PROSITE" id="PS50941">
    <property type="entry name" value="CHIT_BIND_I_2"/>
    <property type="match status" value="6"/>
</dbReference>
<evidence type="ECO:0000313" key="11">
    <source>
        <dbReference type="EMBL" id="KAG7133550.1"/>
    </source>
</evidence>
<dbReference type="GO" id="GO:0008061">
    <property type="term" value="F:chitin binding"/>
    <property type="evidence" value="ECO:0007669"/>
    <property type="project" value="UniProtKB-UniRule"/>
</dbReference>
<comment type="caution">
    <text evidence="11">The sequence shown here is derived from an EMBL/GenBank/DDBJ whole genome shotgun (WGS) entry which is preliminary data.</text>
</comment>
<feature type="disulfide bond" evidence="7">
    <location>
        <begin position="390"/>
        <end position="404"/>
    </location>
</feature>
<organism evidence="11 12">
    <name type="scientific">Verticillium longisporum</name>
    <name type="common">Verticillium dahliae var. longisporum</name>
    <dbReference type="NCBI Taxonomy" id="100787"/>
    <lineage>
        <taxon>Eukaryota</taxon>
        <taxon>Fungi</taxon>
        <taxon>Dikarya</taxon>
        <taxon>Ascomycota</taxon>
        <taxon>Pezizomycotina</taxon>
        <taxon>Sordariomycetes</taxon>
        <taxon>Hypocreomycetidae</taxon>
        <taxon>Glomerellales</taxon>
        <taxon>Plectosphaerellaceae</taxon>
        <taxon>Verticillium</taxon>
    </lineage>
</organism>
<evidence type="ECO:0000313" key="12">
    <source>
        <dbReference type="Proteomes" id="UP000689129"/>
    </source>
</evidence>
<sequence length="416" mass="40272">MRLSAALTALLVACAAATPHGNRDACPARNPKSSSTTTSSRPAPTGPFSDDASCGGPKNFVCRAGNCCSSAGFCGVTAAHCEAGCQPELGDCGSQFVKVSTGPPGSVSTDGTCGGTNGWICPKGNCCSRFGFCGATTDHCAPGCQSAFGFCPTPTPGSNVSPDGTCGGSNKFVCASGTCCSKNGFCGTTKDHCDAGCQSDFGNCGDAFVPTPSGTPAPGGVSTDGSCGGTKGLICPQGNCCSQFGFCGATTDHCGAGCQLALICPQGNCCSQFGFCGATTDHCGAGCQLAFGICGTSGGTSSSTSSKPAPTGSVSTDGSCGGAKGLICPQGNCCSQFGFCGATTDHCGAGCQSAFGICGTSGSKPAPTGNVSTDGSCGGAKGLICPQGNCCSQFGFCGATTDHCGAGCQRAFGICT</sequence>
<dbReference type="Pfam" id="PF00187">
    <property type="entry name" value="Chitin_bind_1"/>
    <property type="match status" value="7"/>
</dbReference>
<keyword evidence="5" id="KW-0119">Carbohydrate metabolism</keyword>
<feature type="chain" id="PRO_5034272283" evidence="9">
    <location>
        <begin position="18"/>
        <end position="416"/>
    </location>
</feature>
<feature type="domain" description="Chitin-binding type-1" evidence="10">
    <location>
        <begin position="163"/>
        <end position="206"/>
    </location>
</feature>
<evidence type="ECO:0000256" key="9">
    <source>
        <dbReference type="SAM" id="SignalP"/>
    </source>
</evidence>
<evidence type="ECO:0000256" key="3">
    <source>
        <dbReference type="ARBA" id="ARBA00022729"/>
    </source>
</evidence>
<feature type="domain" description="Chitin-binding type-1" evidence="10">
    <location>
        <begin position="317"/>
        <end position="360"/>
    </location>
</feature>
<keyword evidence="6" id="KW-0170">Cobalt</keyword>
<feature type="domain" description="Chitin-binding type-1" evidence="10">
    <location>
        <begin position="110"/>
        <end position="153"/>
    </location>
</feature>
<evidence type="ECO:0000256" key="1">
    <source>
        <dbReference type="ARBA" id="ARBA00001941"/>
    </source>
</evidence>
<feature type="domain" description="Chitin-binding type-1" evidence="10">
    <location>
        <begin position="224"/>
        <end position="271"/>
    </location>
</feature>
<feature type="disulfide bond" evidence="7">
    <location>
        <begin position="67"/>
        <end position="81"/>
    </location>
</feature>
<reference evidence="11" key="1">
    <citation type="journal article" date="2021" name="Mol. Plant Pathol.">
        <title>A 20-kb lineage-specific genomic region tames virulence in pathogenic amphidiploid Verticillium longisporum.</title>
        <authorList>
            <person name="Harting R."/>
            <person name="Starke J."/>
            <person name="Kusch H."/>
            <person name="Poggeler S."/>
            <person name="Maurus I."/>
            <person name="Schluter R."/>
            <person name="Landesfeind M."/>
            <person name="Bulla I."/>
            <person name="Nowrousian M."/>
            <person name="de Jonge R."/>
            <person name="Stahlhut G."/>
            <person name="Hoff K.J."/>
            <person name="Asshauer K.P."/>
            <person name="Thurmer A."/>
            <person name="Stanke M."/>
            <person name="Daniel R."/>
            <person name="Morgenstern B."/>
            <person name="Thomma B.P.H.J."/>
            <person name="Kronstad J.W."/>
            <person name="Braus-Stromeyer S.A."/>
            <person name="Braus G.H."/>
        </authorList>
    </citation>
    <scope>NUCLEOTIDE SEQUENCE</scope>
    <source>
        <strain evidence="11">Vl32</strain>
    </source>
</reference>
<dbReference type="GO" id="GO:0046872">
    <property type="term" value="F:metal ion binding"/>
    <property type="evidence" value="ECO:0007669"/>
    <property type="project" value="UniProtKB-KW"/>
</dbReference>
<evidence type="ECO:0000256" key="6">
    <source>
        <dbReference type="ARBA" id="ARBA00023285"/>
    </source>
</evidence>
<keyword evidence="3 9" id="KW-0732">Signal</keyword>
<evidence type="ECO:0000256" key="4">
    <source>
        <dbReference type="ARBA" id="ARBA00022801"/>
    </source>
</evidence>
<feature type="disulfide bond" evidence="7">
    <location>
        <begin position="328"/>
        <end position="340"/>
    </location>
</feature>
<evidence type="ECO:0000256" key="7">
    <source>
        <dbReference type="PROSITE-ProRule" id="PRU00261"/>
    </source>
</evidence>
<feature type="domain" description="Chitin-binding type-1" evidence="10">
    <location>
        <begin position="51"/>
        <end position="94"/>
    </location>
</feature>
<gene>
    <name evidence="11" type="ORF">HYQ45_008334</name>
</gene>
<feature type="disulfide bond" evidence="7">
    <location>
        <begin position="385"/>
        <end position="397"/>
    </location>
</feature>
<dbReference type="OrthoDB" id="1193027at2759"/>
<feature type="disulfide bond" evidence="7">
    <location>
        <begin position="121"/>
        <end position="133"/>
    </location>
</feature>
<dbReference type="AlphaFoldDB" id="A0A8I2ZKH8"/>
<comment type="caution">
    <text evidence="7">Lacks conserved residue(s) required for the propagation of feature annotation.</text>
</comment>
<feature type="domain" description="Chitin-binding type-1" evidence="10">
    <location>
        <begin position="374"/>
        <end position="416"/>
    </location>
</feature>
<keyword evidence="7" id="KW-0147">Chitin-binding</keyword>
<dbReference type="EMBL" id="JAEMWZ010000157">
    <property type="protein sequence ID" value="KAG7133550.1"/>
    <property type="molecule type" value="Genomic_DNA"/>
</dbReference>
<dbReference type="GO" id="GO:0016787">
    <property type="term" value="F:hydrolase activity"/>
    <property type="evidence" value="ECO:0007669"/>
    <property type="project" value="UniProtKB-KW"/>
</dbReference>
<evidence type="ECO:0000256" key="2">
    <source>
        <dbReference type="ARBA" id="ARBA00022723"/>
    </source>
</evidence>
<proteinExistence type="predicted"/>
<keyword evidence="4" id="KW-0378">Hydrolase</keyword>
<feature type="region of interest" description="Disordered" evidence="8">
    <location>
        <begin position="20"/>
        <end position="46"/>
    </location>
</feature>
<feature type="disulfide bond" evidence="7">
    <location>
        <begin position="240"/>
        <end position="254"/>
    </location>
</feature>
<accession>A0A8I2ZKH8</accession>
<feature type="disulfide bond" evidence="7">
    <location>
        <begin position="235"/>
        <end position="247"/>
    </location>
</feature>
<dbReference type="PANTHER" id="PTHR46471">
    <property type="entry name" value="CHITIN DEACETYLASE"/>
    <property type="match status" value="1"/>
</dbReference>
<name>A0A8I2ZKH8_VERLO</name>
<feature type="signal peptide" evidence="9">
    <location>
        <begin position="1"/>
        <end position="17"/>
    </location>
</feature>
<feature type="disulfide bond" evidence="7">
    <location>
        <begin position="179"/>
        <end position="193"/>
    </location>
</feature>
<keyword evidence="2" id="KW-0479">Metal-binding</keyword>
<dbReference type="Proteomes" id="UP000689129">
    <property type="component" value="Unassembled WGS sequence"/>
</dbReference>
<protein>
    <submittedName>
        <fullName evidence="11">Lectin-B like protein</fullName>
    </submittedName>
</protein>